<evidence type="ECO:0000256" key="7">
    <source>
        <dbReference type="ARBA" id="ARBA00023136"/>
    </source>
</evidence>
<evidence type="ECO:0000256" key="4">
    <source>
        <dbReference type="ARBA" id="ARBA00022475"/>
    </source>
</evidence>
<evidence type="ECO:0000256" key="6">
    <source>
        <dbReference type="ARBA" id="ARBA00022989"/>
    </source>
</evidence>
<dbReference type="Gene3D" id="1.10.3470.10">
    <property type="entry name" value="ABC transporter involved in vitamin B12 uptake, BtuC"/>
    <property type="match status" value="1"/>
</dbReference>
<dbReference type="GO" id="GO:0033214">
    <property type="term" value="P:siderophore-iron import into cell"/>
    <property type="evidence" value="ECO:0007669"/>
    <property type="project" value="TreeGrafter"/>
</dbReference>
<dbReference type="AlphaFoldDB" id="A0A4R6U0H4"/>
<dbReference type="GO" id="GO:0005886">
    <property type="term" value="C:plasma membrane"/>
    <property type="evidence" value="ECO:0007669"/>
    <property type="project" value="UniProtKB-SubCell"/>
</dbReference>
<dbReference type="PANTHER" id="PTHR30472:SF64">
    <property type="entry name" value="IRON(3+)-HYDROXAMATE IMPORT SYSTEM PERMEASE PROTEIN FHUG"/>
    <property type="match status" value="1"/>
</dbReference>
<reference evidence="9 10" key="1">
    <citation type="submission" date="2019-03" db="EMBL/GenBank/DDBJ databases">
        <title>Genomic Encyclopedia of Type Strains, Phase IV (KMG-IV): sequencing the most valuable type-strain genomes for metagenomic binning, comparative biology and taxonomic classification.</title>
        <authorList>
            <person name="Goeker M."/>
        </authorList>
    </citation>
    <scope>NUCLEOTIDE SEQUENCE [LARGE SCALE GENOMIC DNA]</scope>
    <source>
        <strain evidence="9 10">DSM 28697</strain>
    </source>
</reference>
<comment type="similarity">
    <text evidence="2">Belongs to the binding-protein-dependent transport system permease family. FecCD subfamily.</text>
</comment>
<evidence type="ECO:0000313" key="10">
    <source>
        <dbReference type="Proteomes" id="UP000295632"/>
    </source>
</evidence>
<evidence type="ECO:0000256" key="3">
    <source>
        <dbReference type="ARBA" id="ARBA00022448"/>
    </source>
</evidence>
<feature type="transmembrane region" description="Helical" evidence="8">
    <location>
        <begin position="316"/>
        <end position="335"/>
    </location>
</feature>
<dbReference type="InterPro" id="IPR037294">
    <property type="entry name" value="ABC_BtuC-like"/>
</dbReference>
<evidence type="ECO:0000256" key="2">
    <source>
        <dbReference type="ARBA" id="ARBA00007935"/>
    </source>
</evidence>
<dbReference type="SUPFAM" id="SSF81345">
    <property type="entry name" value="ABC transporter involved in vitamin B12 uptake, BtuC"/>
    <property type="match status" value="1"/>
</dbReference>
<keyword evidence="3" id="KW-0813">Transport</keyword>
<feature type="transmembrane region" description="Helical" evidence="8">
    <location>
        <begin position="158"/>
        <end position="181"/>
    </location>
</feature>
<dbReference type="GO" id="GO:0022857">
    <property type="term" value="F:transmembrane transporter activity"/>
    <property type="evidence" value="ECO:0007669"/>
    <property type="project" value="InterPro"/>
</dbReference>
<keyword evidence="10" id="KW-1185">Reference proteome</keyword>
<comment type="subcellular location">
    <subcellularLocation>
        <location evidence="1">Cell membrane</location>
        <topology evidence="1">Multi-pass membrane protein</topology>
    </subcellularLocation>
</comment>
<feature type="transmembrane region" description="Helical" evidence="8">
    <location>
        <begin position="247"/>
        <end position="274"/>
    </location>
</feature>
<dbReference type="RefSeq" id="WP_133581596.1">
    <property type="nucleotide sequence ID" value="NZ_SNYJ01000017.1"/>
</dbReference>
<dbReference type="Proteomes" id="UP000295632">
    <property type="component" value="Unassembled WGS sequence"/>
</dbReference>
<feature type="transmembrane region" description="Helical" evidence="8">
    <location>
        <begin position="124"/>
        <end position="146"/>
    </location>
</feature>
<keyword evidence="4" id="KW-1003">Cell membrane</keyword>
<feature type="transmembrane region" description="Helical" evidence="8">
    <location>
        <begin position="12"/>
        <end position="37"/>
    </location>
</feature>
<gene>
    <name evidence="9" type="ORF">EV213_11718</name>
</gene>
<evidence type="ECO:0000313" key="9">
    <source>
        <dbReference type="EMBL" id="TDQ36554.1"/>
    </source>
</evidence>
<feature type="transmembrane region" description="Helical" evidence="8">
    <location>
        <begin position="68"/>
        <end position="87"/>
    </location>
</feature>
<dbReference type="Pfam" id="PF01032">
    <property type="entry name" value="FecCD"/>
    <property type="match status" value="1"/>
</dbReference>
<evidence type="ECO:0000256" key="1">
    <source>
        <dbReference type="ARBA" id="ARBA00004651"/>
    </source>
</evidence>
<keyword evidence="7 8" id="KW-0472">Membrane</keyword>
<protein>
    <submittedName>
        <fullName evidence="9">Iron complex transport system permease protein</fullName>
    </submittedName>
</protein>
<keyword evidence="5 8" id="KW-0812">Transmembrane</keyword>
<comment type="caution">
    <text evidence="9">The sequence shown here is derived from an EMBL/GenBank/DDBJ whole genome shotgun (WGS) entry which is preliminary data.</text>
</comment>
<dbReference type="EMBL" id="SNYJ01000017">
    <property type="protein sequence ID" value="TDQ36554.1"/>
    <property type="molecule type" value="Genomic_DNA"/>
</dbReference>
<dbReference type="PANTHER" id="PTHR30472">
    <property type="entry name" value="FERRIC ENTEROBACTIN TRANSPORT SYSTEM PERMEASE PROTEIN"/>
    <property type="match status" value="1"/>
</dbReference>
<accession>A0A4R6U0H4</accession>
<evidence type="ECO:0000256" key="8">
    <source>
        <dbReference type="SAM" id="Phobius"/>
    </source>
</evidence>
<proteinExistence type="inferred from homology"/>
<feature type="transmembrane region" description="Helical" evidence="8">
    <location>
        <begin position="99"/>
        <end position="118"/>
    </location>
</feature>
<evidence type="ECO:0000256" key="5">
    <source>
        <dbReference type="ARBA" id="ARBA00022692"/>
    </source>
</evidence>
<dbReference type="CDD" id="cd06550">
    <property type="entry name" value="TM_ABC_iron-siderophores_like"/>
    <property type="match status" value="1"/>
</dbReference>
<feature type="transmembrane region" description="Helical" evidence="8">
    <location>
        <begin position="201"/>
        <end position="220"/>
    </location>
</feature>
<feature type="transmembrane region" description="Helical" evidence="8">
    <location>
        <begin position="286"/>
        <end position="304"/>
    </location>
</feature>
<dbReference type="OrthoDB" id="9811721at2"/>
<name>A0A4R6U0H4_9BACI</name>
<dbReference type="FunFam" id="1.10.3470.10:FF:000001">
    <property type="entry name" value="Vitamin B12 ABC transporter permease BtuC"/>
    <property type="match status" value="1"/>
</dbReference>
<organism evidence="9 10">
    <name type="scientific">Aureibacillus halotolerans</name>
    <dbReference type="NCBI Taxonomy" id="1508390"/>
    <lineage>
        <taxon>Bacteria</taxon>
        <taxon>Bacillati</taxon>
        <taxon>Bacillota</taxon>
        <taxon>Bacilli</taxon>
        <taxon>Bacillales</taxon>
        <taxon>Bacillaceae</taxon>
        <taxon>Aureibacillus</taxon>
    </lineage>
</organism>
<sequence length="343" mass="36360">MRTTSKKQLRNRATGVLVILVLLILAFFVISMGTGFMKMTPVDLFKTLFGHGTADQALVLFEFRLPRIVISVLIGAGFAISGCILQAIARNPLSDPGILGINSGASLAVVLFISFYPLNQASPIFLLPVLALIGASVAAVLIYVLSYKKNEGIAPIRMILVGIGIAAGISALMIVLTIRLNPEQYKFVAVWMAGSIMGKDWRFVLAFLPWILLLFPIAWIKAKDLNVLSLGESVAQGLGARVEKERILLLLIAVGLAGASVAVGGGIGFVGLIAPHIARRLVSGNHFYLIPASALTGGLLLIVADTIARTIIQPSEIPTGVVVAVIGAPYFLYLMSKTTTASA</sequence>
<keyword evidence="6 8" id="KW-1133">Transmembrane helix</keyword>
<dbReference type="InterPro" id="IPR000522">
    <property type="entry name" value="ABC_transptr_permease_BtuC"/>
</dbReference>